<comment type="caution">
    <text evidence="1">The sequence shown here is derived from an EMBL/GenBank/DDBJ whole genome shotgun (WGS) entry which is preliminary data.</text>
</comment>
<dbReference type="Proteomes" id="UP000253208">
    <property type="component" value="Unassembled WGS sequence"/>
</dbReference>
<gene>
    <name evidence="1" type="ORF">C4886_11060</name>
</gene>
<sequence>MKIIEANEGQKISYSTTKTWLNVGDQIMLNLKKYEADNDVHIDITSDMAGNLETGVGLLYVAQVDIPARAYTEEEIPNPDYSEETENSQKTIIKRDPVPFSMDNVTLTLFALKEGVIYE</sequence>
<dbReference type="EMBL" id="PSQG01000015">
    <property type="protein sequence ID" value="RCH43219.1"/>
    <property type="molecule type" value="Genomic_DNA"/>
</dbReference>
<organism evidence="1 2">
    <name type="scientific">Blautia obeum</name>
    <dbReference type="NCBI Taxonomy" id="40520"/>
    <lineage>
        <taxon>Bacteria</taxon>
        <taxon>Bacillati</taxon>
        <taxon>Bacillota</taxon>
        <taxon>Clostridia</taxon>
        <taxon>Lachnospirales</taxon>
        <taxon>Lachnospiraceae</taxon>
        <taxon>Blautia</taxon>
    </lineage>
</organism>
<dbReference type="RefSeq" id="WP_114002346.1">
    <property type="nucleotide sequence ID" value="NZ_PSQG01000015.1"/>
</dbReference>
<evidence type="ECO:0000313" key="1">
    <source>
        <dbReference type="EMBL" id="RCH43219.1"/>
    </source>
</evidence>
<dbReference type="AlphaFoldDB" id="A0A367FZW7"/>
<evidence type="ECO:0000313" key="2">
    <source>
        <dbReference type="Proteomes" id="UP000253208"/>
    </source>
</evidence>
<reference evidence="1 2" key="1">
    <citation type="submission" date="2018-02" db="EMBL/GenBank/DDBJ databases">
        <title>Complete genome sequencing of Faecalibacterium prausnitzii strains isolated from the human gut.</title>
        <authorList>
            <person name="Fitzgerald B.C."/>
            <person name="Shkoporov A.N."/>
            <person name="Ross P.R."/>
            <person name="Hill C."/>
        </authorList>
    </citation>
    <scope>NUCLEOTIDE SEQUENCE [LARGE SCALE GENOMIC DNA]</scope>
    <source>
        <strain evidence="1 2">APC942/31-1</strain>
    </source>
</reference>
<proteinExistence type="predicted"/>
<protein>
    <submittedName>
        <fullName evidence="1">Uncharacterized protein</fullName>
    </submittedName>
</protein>
<name>A0A367FZW7_9FIRM</name>
<accession>A0A367FZW7</accession>